<dbReference type="AlphaFoldDB" id="A0A239KNS2"/>
<dbReference type="InterPro" id="IPR036736">
    <property type="entry name" value="ACP-like_sf"/>
</dbReference>
<gene>
    <name evidence="5" type="ORF">SAMN06264365_1591</name>
</gene>
<evidence type="ECO:0000313" key="5">
    <source>
        <dbReference type="EMBL" id="SNT19263.1"/>
    </source>
</evidence>
<dbReference type="RefSeq" id="WP_244911638.1">
    <property type="nucleotide sequence ID" value="NZ_FZNR01000059.1"/>
</dbReference>
<evidence type="ECO:0000313" key="6">
    <source>
        <dbReference type="Proteomes" id="UP000198415"/>
    </source>
</evidence>
<dbReference type="Proteomes" id="UP000198415">
    <property type="component" value="Unassembled WGS sequence"/>
</dbReference>
<dbReference type="SMART" id="SM00823">
    <property type="entry name" value="PKS_PP"/>
    <property type="match status" value="1"/>
</dbReference>
<dbReference type="GO" id="GO:0031177">
    <property type="term" value="F:phosphopantetheine binding"/>
    <property type="evidence" value="ECO:0007669"/>
    <property type="project" value="InterPro"/>
</dbReference>
<dbReference type="EMBL" id="FZNR01000059">
    <property type="protein sequence ID" value="SNT19263.1"/>
    <property type="molecule type" value="Genomic_DNA"/>
</dbReference>
<proteinExistence type="predicted"/>
<reference evidence="5 6" key="1">
    <citation type="submission" date="2017-06" db="EMBL/GenBank/DDBJ databases">
        <authorList>
            <person name="Kim H.J."/>
            <person name="Triplett B.A."/>
        </authorList>
    </citation>
    <scope>NUCLEOTIDE SEQUENCE [LARGE SCALE GENOMIC DNA]</scope>
    <source>
        <strain evidence="5 6">DSM 43151</strain>
    </source>
</reference>
<dbReference type="PROSITE" id="PS50075">
    <property type="entry name" value="CARRIER"/>
    <property type="match status" value="1"/>
</dbReference>
<accession>A0A239KNS2</accession>
<dbReference type="Gene3D" id="3.40.50.720">
    <property type="entry name" value="NAD(P)-binding Rossmann-like Domain"/>
    <property type="match status" value="1"/>
</dbReference>
<dbReference type="PROSITE" id="PS00012">
    <property type="entry name" value="PHOSPHOPANTETHEINE"/>
    <property type="match status" value="1"/>
</dbReference>
<organism evidence="5 6">
    <name type="scientific">Actinoplanes regularis</name>
    <dbReference type="NCBI Taxonomy" id="52697"/>
    <lineage>
        <taxon>Bacteria</taxon>
        <taxon>Bacillati</taxon>
        <taxon>Actinomycetota</taxon>
        <taxon>Actinomycetes</taxon>
        <taxon>Micromonosporales</taxon>
        <taxon>Micromonosporaceae</taxon>
        <taxon>Actinoplanes</taxon>
    </lineage>
</organism>
<name>A0A239KNS2_9ACTN</name>
<keyword evidence="1" id="KW-0596">Phosphopantetheine</keyword>
<dbReference type="Gene3D" id="1.10.1200.10">
    <property type="entry name" value="ACP-like"/>
    <property type="match status" value="1"/>
</dbReference>
<keyword evidence="3" id="KW-0808">Transferase</keyword>
<sequence length="241" mass="26310">HLSDVDRKRMARYGLLPLVTDDAMRLFDTATATDLPVLAVTRWDTAALRGRGDQMPALLRELIPATRRAPQAAPVGASLTQRLAGVPEADRDRTLIDLVRQQVAAVLGHTDAQSVPADRSFQELGFDSLTAVELRNQLNAATGLRLPTTLIFDHPSPAAIAALLRDELTVEEPAAADLMTDLDRLEELVRSAPADDETRSRIEARLRRLLDLHQGAARQAAEQELDSASDEELFALVDGLD</sequence>
<keyword evidence="2" id="KW-0597">Phosphoprotein</keyword>
<dbReference type="FunFam" id="1.10.1200.10:FF:000007">
    <property type="entry name" value="Probable polyketide synthase pks17"/>
    <property type="match status" value="1"/>
</dbReference>
<dbReference type="InterPro" id="IPR020806">
    <property type="entry name" value="PKS_PP-bd"/>
</dbReference>
<feature type="domain" description="Carrier" evidence="4">
    <location>
        <begin position="93"/>
        <end position="168"/>
    </location>
</feature>
<feature type="non-terminal residue" evidence="5">
    <location>
        <position position="1"/>
    </location>
</feature>
<evidence type="ECO:0000256" key="1">
    <source>
        <dbReference type="ARBA" id="ARBA00022450"/>
    </source>
</evidence>
<dbReference type="InterPro" id="IPR006162">
    <property type="entry name" value="Ppantetheine_attach_site"/>
</dbReference>
<dbReference type="SMART" id="SM01294">
    <property type="entry name" value="PKS_PP_betabranch"/>
    <property type="match status" value="1"/>
</dbReference>
<dbReference type="InterPro" id="IPR050091">
    <property type="entry name" value="PKS_NRPS_Biosynth_Enz"/>
</dbReference>
<evidence type="ECO:0000259" key="4">
    <source>
        <dbReference type="PROSITE" id="PS50075"/>
    </source>
</evidence>
<dbReference type="SUPFAM" id="SSF47336">
    <property type="entry name" value="ACP-like"/>
    <property type="match status" value="1"/>
</dbReference>
<keyword evidence="6" id="KW-1185">Reference proteome</keyword>
<dbReference type="Pfam" id="PF00550">
    <property type="entry name" value="PP-binding"/>
    <property type="match status" value="1"/>
</dbReference>
<dbReference type="InterPro" id="IPR009081">
    <property type="entry name" value="PP-bd_ACP"/>
</dbReference>
<protein>
    <submittedName>
        <fullName evidence="5">Phosphopantetheine attachment site</fullName>
    </submittedName>
</protein>
<evidence type="ECO:0000256" key="3">
    <source>
        <dbReference type="ARBA" id="ARBA00022679"/>
    </source>
</evidence>
<dbReference type="GO" id="GO:0004312">
    <property type="term" value="F:fatty acid synthase activity"/>
    <property type="evidence" value="ECO:0007669"/>
    <property type="project" value="TreeGrafter"/>
</dbReference>
<dbReference type="PANTHER" id="PTHR43775:SF51">
    <property type="entry name" value="INACTIVE PHENOLPHTHIOCEROL SYNTHESIS POLYKETIDE SYNTHASE TYPE I PKS1-RELATED"/>
    <property type="match status" value="1"/>
</dbReference>
<dbReference type="GO" id="GO:0006633">
    <property type="term" value="P:fatty acid biosynthetic process"/>
    <property type="evidence" value="ECO:0007669"/>
    <property type="project" value="TreeGrafter"/>
</dbReference>
<evidence type="ECO:0000256" key="2">
    <source>
        <dbReference type="ARBA" id="ARBA00022553"/>
    </source>
</evidence>
<dbReference type="PANTHER" id="PTHR43775">
    <property type="entry name" value="FATTY ACID SYNTHASE"/>
    <property type="match status" value="1"/>
</dbReference>